<gene>
    <name evidence="1" type="ORF">FRX31_023694</name>
</gene>
<reference evidence="1 2" key="1">
    <citation type="submission" date="2020-06" db="EMBL/GenBank/DDBJ databases">
        <title>Transcriptomic and genomic resources for Thalictrum thalictroides and T. hernandezii: Facilitating candidate gene discovery in an emerging model plant lineage.</title>
        <authorList>
            <person name="Arias T."/>
            <person name="Riano-Pachon D.M."/>
            <person name="Di Stilio V.S."/>
        </authorList>
    </citation>
    <scope>NUCLEOTIDE SEQUENCE [LARGE SCALE GENOMIC DNA]</scope>
    <source>
        <strain evidence="2">cv. WT478/WT964</strain>
        <tissue evidence="1">Leaves</tissue>
    </source>
</reference>
<dbReference type="AlphaFoldDB" id="A0A7J6VNM6"/>
<evidence type="ECO:0000313" key="1">
    <source>
        <dbReference type="EMBL" id="KAF5186719.1"/>
    </source>
</evidence>
<feature type="non-terminal residue" evidence="1">
    <location>
        <position position="1"/>
    </location>
</feature>
<protein>
    <submittedName>
        <fullName evidence="1">Uncharacterized protein</fullName>
    </submittedName>
</protein>
<organism evidence="1 2">
    <name type="scientific">Thalictrum thalictroides</name>
    <name type="common">Rue-anemone</name>
    <name type="synonym">Anemone thalictroides</name>
    <dbReference type="NCBI Taxonomy" id="46969"/>
    <lineage>
        <taxon>Eukaryota</taxon>
        <taxon>Viridiplantae</taxon>
        <taxon>Streptophyta</taxon>
        <taxon>Embryophyta</taxon>
        <taxon>Tracheophyta</taxon>
        <taxon>Spermatophyta</taxon>
        <taxon>Magnoliopsida</taxon>
        <taxon>Ranunculales</taxon>
        <taxon>Ranunculaceae</taxon>
        <taxon>Thalictroideae</taxon>
        <taxon>Thalictrum</taxon>
    </lineage>
</organism>
<sequence length="122" mass="13397">PYIWELLQLPEIANFFLQQGVLNPALAPTMNLNNSIDSPTSALRLPFINEIVIDPLPICYDNIHRLTSTTLNTFNYTQNNNLPQASSAEAQLHGNQSINNNTLGIINPNSGLSPAASATYFE</sequence>
<accession>A0A7J6VNM6</accession>
<keyword evidence="2" id="KW-1185">Reference proteome</keyword>
<name>A0A7J6VNM6_THATH</name>
<dbReference type="EMBL" id="JABWDY010028915">
    <property type="protein sequence ID" value="KAF5186719.1"/>
    <property type="molecule type" value="Genomic_DNA"/>
</dbReference>
<dbReference type="Proteomes" id="UP000554482">
    <property type="component" value="Unassembled WGS sequence"/>
</dbReference>
<proteinExistence type="predicted"/>
<evidence type="ECO:0000313" key="2">
    <source>
        <dbReference type="Proteomes" id="UP000554482"/>
    </source>
</evidence>
<feature type="non-terminal residue" evidence="1">
    <location>
        <position position="122"/>
    </location>
</feature>
<comment type="caution">
    <text evidence="1">The sequence shown here is derived from an EMBL/GenBank/DDBJ whole genome shotgun (WGS) entry which is preliminary data.</text>
</comment>